<dbReference type="PANTHER" id="PTHR21021">
    <property type="entry name" value="GAF/PUTATIVE CYTOSKELETAL PROTEIN"/>
    <property type="match status" value="1"/>
</dbReference>
<dbReference type="EMBL" id="CANTUO010000005">
    <property type="protein sequence ID" value="CAI5759876.1"/>
    <property type="molecule type" value="Genomic_DNA"/>
</dbReference>
<dbReference type="GO" id="GO:0031929">
    <property type="term" value="P:TOR signaling"/>
    <property type="evidence" value="ECO:0007669"/>
    <property type="project" value="TreeGrafter"/>
</dbReference>
<dbReference type="GO" id="GO:0005829">
    <property type="term" value="C:cytosol"/>
    <property type="evidence" value="ECO:0007669"/>
    <property type="project" value="TreeGrafter"/>
</dbReference>
<keyword evidence="4" id="KW-1185">Reference proteome</keyword>
<dbReference type="InterPro" id="IPR051330">
    <property type="entry name" value="Phosphatase_reg/MetRdx"/>
</dbReference>
<dbReference type="PANTHER" id="PTHR21021:SF16">
    <property type="entry name" value="TIP41-LIKE PROTEIN"/>
    <property type="match status" value="1"/>
</dbReference>
<evidence type="ECO:0008006" key="5">
    <source>
        <dbReference type="Google" id="ProtNLM"/>
    </source>
</evidence>
<comment type="caution">
    <text evidence="3">The sequence shown here is derived from an EMBL/GenBank/DDBJ whole genome shotgun (WGS) entry which is preliminary data.</text>
</comment>
<comment type="similarity">
    <text evidence="1">Belongs to the TIP41 family.</text>
</comment>
<dbReference type="OrthoDB" id="10253878at2759"/>
<accession>A0A9W4TWW1</accession>
<evidence type="ECO:0000256" key="2">
    <source>
        <dbReference type="SAM" id="MobiDB-lite"/>
    </source>
</evidence>
<gene>
    <name evidence="3" type="ORF">CANVERA_P4388</name>
</gene>
<sequence>MSNNSNNNENDNNNNNQKPALFAIPQSKRGINAVQINQAREMVKIHTQARLPINKRDQQSQSQPQVPKPAGFNNVSIPNHESKCNNPQCDHCGQIIIPSPRSSFPIQDKPSICINDWEIYTIKKPILNSVELDNLESRFDFPLPEMIFGNNLVRIINKESKEEIHFNALDALDSLDSECEFKVSYHEEWLKSRKSQKSKIKSETLNKKDLSEFTENLDIVKPFDWTYSPNYKGTLTNLVLREKQGLEIPISKLTQPDPILFFDESILFEDELADNGISIFSTKIRVMPTCLLLLNRFFLRIDNVIFRIRDTRIFIDFGTNELIREYKEQELEYDKLLKKCINCINSNDPKKLLRDSNWVSQNIPVIKRIIESNK</sequence>
<dbReference type="InterPro" id="IPR007303">
    <property type="entry name" value="TIP41-like"/>
</dbReference>
<dbReference type="Pfam" id="PF04176">
    <property type="entry name" value="TIP41"/>
    <property type="match status" value="1"/>
</dbReference>
<proteinExistence type="inferred from homology"/>
<evidence type="ECO:0000313" key="4">
    <source>
        <dbReference type="Proteomes" id="UP001152885"/>
    </source>
</evidence>
<protein>
    <recommendedName>
        <fullName evidence="5">Type 2A phosphatase activator TIP41</fullName>
    </recommendedName>
</protein>
<evidence type="ECO:0000313" key="3">
    <source>
        <dbReference type="EMBL" id="CAI5759876.1"/>
    </source>
</evidence>
<organism evidence="3 4">
    <name type="scientific">Candida verbasci</name>
    <dbReference type="NCBI Taxonomy" id="1227364"/>
    <lineage>
        <taxon>Eukaryota</taxon>
        <taxon>Fungi</taxon>
        <taxon>Dikarya</taxon>
        <taxon>Ascomycota</taxon>
        <taxon>Saccharomycotina</taxon>
        <taxon>Pichiomycetes</taxon>
        <taxon>Debaryomycetaceae</taxon>
        <taxon>Candida/Lodderomyces clade</taxon>
        <taxon>Candida</taxon>
    </lineage>
</organism>
<evidence type="ECO:0000256" key="1">
    <source>
        <dbReference type="ARBA" id="ARBA00006658"/>
    </source>
</evidence>
<feature type="region of interest" description="Disordered" evidence="2">
    <location>
        <begin position="53"/>
        <end position="79"/>
    </location>
</feature>
<name>A0A9W4TWW1_9ASCO</name>
<dbReference type="Proteomes" id="UP001152885">
    <property type="component" value="Unassembled WGS sequence"/>
</dbReference>
<reference evidence="3" key="1">
    <citation type="submission" date="2022-12" db="EMBL/GenBank/DDBJ databases">
        <authorList>
            <person name="Brejova B."/>
        </authorList>
    </citation>
    <scope>NUCLEOTIDE SEQUENCE</scope>
</reference>
<dbReference type="AlphaFoldDB" id="A0A9W4TWW1"/>